<evidence type="ECO:0000256" key="3">
    <source>
        <dbReference type="ARBA" id="ARBA00023274"/>
    </source>
</evidence>
<dbReference type="InterPro" id="IPR005706">
    <property type="entry name" value="Ribosomal_uS2_bac/mit/plastid"/>
</dbReference>
<evidence type="ECO:0000313" key="5">
    <source>
        <dbReference type="EMBL" id="POR39258.1"/>
    </source>
</evidence>
<comment type="caution">
    <text evidence="5">The sequence shown here is derived from an EMBL/GenBank/DDBJ whole genome shotgun (WGS) entry which is preliminary data.</text>
</comment>
<dbReference type="CDD" id="cd01425">
    <property type="entry name" value="RPS2"/>
    <property type="match status" value="1"/>
</dbReference>
<dbReference type="InterPro" id="IPR001865">
    <property type="entry name" value="Ribosomal_uS2"/>
</dbReference>
<evidence type="ECO:0000256" key="2">
    <source>
        <dbReference type="ARBA" id="ARBA00022980"/>
    </source>
</evidence>
<dbReference type="NCBIfam" id="TIGR01011">
    <property type="entry name" value="rpsB_bact"/>
    <property type="match status" value="1"/>
</dbReference>
<keyword evidence="2" id="KW-0689">Ribosomal protein</keyword>
<reference evidence="5 6" key="1">
    <citation type="submission" date="2018-01" db="EMBL/GenBank/DDBJ databases">
        <title>Harnessing the power of phylogenomics to disentangle the directionality and signatures of interkingdom host jumping in the parasitic fungal genus Tolypocladium.</title>
        <authorList>
            <person name="Quandt C.A."/>
            <person name="Patterson W."/>
            <person name="Spatafora J.W."/>
        </authorList>
    </citation>
    <scope>NUCLEOTIDE SEQUENCE [LARGE SCALE GENOMIC DNA]</scope>
    <source>
        <strain evidence="5 6">NRBC 100945</strain>
    </source>
</reference>
<dbReference type="InterPro" id="IPR018130">
    <property type="entry name" value="Ribosomal_uS2_CS"/>
</dbReference>
<dbReference type="HAMAP" id="MF_00291_B">
    <property type="entry name" value="Ribosomal_uS2_B"/>
    <property type="match status" value="1"/>
</dbReference>
<evidence type="ECO:0000256" key="1">
    <source>
        <dbReference type="ARBA" id="ARBA00006242"/>
    </source>
</evidence>
<gene>
    <name evidence="5" type="ORF">TPAR_00543</name>
</gene>
<organism evidence="5 6">
    <name type="scientific">Tolypocladium paradoxum</name>
    <dbReference type="NCBI Taxonomy" id="94208"/>
    <lineage>
        <taxon>Eukaryota</taxon>
        <taxon>Fungi</taxon>
        <taxon>Dikarya</taxon>
        <taxon>Ascomycota</taxon>
        <taxon>Pezizomycotina</taxon>
        <taxon>Sordariomycetes</taxon>
        <taxon>Hypocreomycetidae</taxon>
        <taxon>Hypocreales</taxon>
        <taxon>Ophiocordycipitaceae</taxon>
        <taxon>Tolypocladium</taxon>
    </lineage>
</organism>
<dbReference type="PROSITE" id="PS00962">
    <property type="entry name" value="RIBOSOMAL_S2_1"/>
    <property type="match status" value="1"/>
</dbReference>
<dbReference type="PANTHER" id="PTHR12534:SF0">
    <property type="entry name" value="SMALL RIBOSOMAL SUBUNIT PROTEIN US2M"/>
    <property type="match status" value="1"/>
</dbReference>
<keyword evidence="6" id="KW-1185">Reference proteome</keyword>
<name>A0A2S4L9Y1_9HYPO</name>
<evidence type="ECO:0000313" key="6">
    <source>
        <dbReference type="Proteomes" id="UP000237481"/>
    </source>
</evidence>
<dbReference type="SUPFAM" id="SSF52313">
    <property type="entry name" value="Ribosomal protein S2"/>
    <property type="match status" value="1"/>
</dbReference>
<proteinExistence type="inferred from homology"/>
<dbReference type="InterPro" id="IPR023591">
    <property type="entry name" value="Ribosomal_uS2_flav_dom_sf"/>
</dbReference>
<sequence length="478" mass="51971">MILRNAAVRHGRRALASPITRTALRQLSTEVKAESRADASSNGSPQAWPTSQPSVAPPKISTSSKKKKQKIVQEVIMSLGADSSQEHQGAAWTKPHQIGTEVMTPAQQFAEFQRIQKNTRSLGSRVEKRYVPTELVSNPPAPEDVTLELLMASQTHMGHNTSLWNPANSRYIFGVRQGIHIISLETTAAHLRRAARVVEEVSYRGGIILFVGTRKGQMEIVTKAAQMAGACHLFTKWTPGAITNRDVILKSQGTKVVDQLDGELDGFDMYKGTARPLLPDLVVCLNPLENYTLLYECGLKNIPTMGVIDTNVDPSWVTYTIPANDDSLRAMAVVAGVLGRAGGKGKQRRLQDASRGSVSWSTPPELTRHMKKEVQAALLKRKEVMGRMQSNIQGFTEDEQNLLRSQYKGVELDVSEDEMVEMMGEAALGEAGDVPSEPAQASGATMASRLGDIEAQLQRVGEQAAHIETAVGGSGKTA</sequence>
<dbReference type="OrthoDB" id="2320368at2759"/>
<dbReference type="GO" id="GO:0005763">
    <property type="term" value="C:mitochondrial small ribosomal subunit"/>
    <property type="evidence" value="ECO:0007669"/>
    <property type="project" value="TreeGrafter"/>
</dbReference>
<dbReference type="GO" id="GO:0006412">
    <property type="term" value="P:translation"/>
    <property type="evidence" value="ECO:0007669"/>
    <property type="project" value="InterPro"/>
</dbReference>
<evidence type="ECO:0000256" key="4">
    <source>
        <dbReference type="SAM" id="MobiDB-lite"/>
    </source>
</evidence>
<dbReference type="Gene3D" id="3.40.50.10490">
    <property type="entry name" value="Glucose-6-phosphate isomerase like protein, domain 1"/>
    <property type="match status" value="1"/>
</dbReference>
<dbReference type="EMBL" id="PKSG01000052">
    <property type="protein sequence ID" value="POR39258.1"/>
    <property type="molecule type" value="Genomic_DNA"/>
</dbReference>
<feature type="region of interest" description="Disordered" evidence="4">
    <location>
        <begin position="30"/>
        <end position="68"/>
    </location>
</feature>
<comment type="similarity">
    <text evidence="1">Belongs to the universal ribosomal protein uS2 family.</text>
</comment>
<keyword evidence="3" id="KW-0687">Ribonucleoprotein</keyword>
<dbReference type="Proteomes" id="UP000237481">
    <property type="component" value="Unassembled WGS sequence"/>
</dbReference>
<dbReference type="PANTHER" id="PTHR12534">
    <property type="entry name" value="30S RIBOSOMAL PROTEIN S2 PROKARYOTIC AND ORGANELLAR"/>
    <property type="match status" value="1"/>
</dbReference>
<protein>
    <submittedName>
        <fullName evidence="5">Meiotically up-regulated protein</fullName>
    </submittedName>
</protein>
<dbReference type="AlphaFoldDB" id="A0A2S4L9Y1"/>
<dbReference type="GO" id="GO:0003735">
    <property type="term" value="F:structural constituent of ribosome"/>
    <property type="evidence" value="ECO:0007669"/>
    <property type="project" value="InterPro"/>
</dbReference>
<dbReference type="PRINTS" id="PR00395">
    <property type="entry name" value="RIBOSOMALS2"/>
</dbReference>
<dbReference type="Pfam" id="PF00318">
    <property type="entry name" value="Ribosomal_S2"/>
    <property type="match status" value="1"/>
</dbReference>
<feature type="compositionally biased region" description="Polar residues" evidence="4">
    <location>
        <begin position="38"/>
        <end position="54"/>
    </location>
</feature>
<dbReference type="STRING" id="94208.A0A2S4L9Y1"/>
<accession>A0A2S4L9Y1</accession>